<dbReference type="GeneID" id="85353021"/>
<accession>A0AA39N7I6</accession>
<dbReference type="Proteomes" id="UP001175211">
    <property type="component" value="Unassembled WGS sequence"/>
</dbReference>
<keyword evidence="2" id="KW-1185">Reference proteome</keyword>
<evidence type="ECO:0000313" key="1">
    <source>
        <dbReference type="EMBL" id="KAK0460463.1"/>
    </source>
</evidence>
<reference evidence="1" key="1">
    <citation type="submission" date="2023-06" db="EMBL/GenBank/DDBJ databases">
        <authorList>
            <consortium name="Lawrence Berkeley National Laboratory"/>
            <person name="Ahrendt S."/>
            <person name="Sahu N."/>
            <person name="Indic B."/>
            <person name="Wong-Bajracharya J."/>
            <person name="Merenyi Z."/>
            <person name="Ke H.-M."/>
            <person name="Monk M."/>
            <person name="Kocsube S."/>
            <person name="Drula E."/>
            <person name="Lipzen A."/>
            <person name="Balint B."/>
            <person name="Henrissat B."/>
            <person name="Andreopoulos B."/>
            <person name="Martin F.M."/>
            <person name="Harder C.B."/>
            <person name="Rigling D."/>
            <person name="Ford K.L."/>
            <person name="Foster G.D."/>
            <person name="Pangilinan J."/>
            <person name="Papanicolaou A."/>
            <person name="Barry K."/>
            <person name="LaButti K."/>
            <person name="Viragh M."/>
            <person name="Koriabine M."/>
            <person name="Yan M."/>
            <person name="Riley R."/>
            <person name="Champramary S."/>
            <person name="Plett K.L."/>
            <person name="Tsai I.J."/>
            <person name="Slot J."/>
            <person name="Sipos G."/>
            <person name="Plett J."/>
            <person name="Nagy L.G."/>
            <person name="Grigoriev I.V."/>
        </authorList>
    </citation>
    <scope>NUCLEOTIDE SEQUENCE</scope>
    <source>
        <strain evidence="1">CCBAS 213</strain>
    </source>
</reference>
<dbReference type="EMBL" id="JAUEPS010000012">
    <property type="protein sequence ID" value="KAK0460463.1"/>
    <property type="molecule type" value="Genomic_DNA"/>
</dbReference>
<name>A0AA39N7I6_ARMTA</name>
<protein>
    <submittedName>
        <fullName evidence="1">Uncharacterized protein</fullName>
    </submittedName>
</protein>
<organism evidence="1 2">
    <name type="scientific">Armillaria tabescens</name>
    <name type="common">Ringless honey mushroom</name>
    <name type="synonym">Agaricus tabescens</name>
    <dbReference type="NCBI Taxonomy" id="1929756"/>
    <lineage>
        <taxon>Eukaryota</taxon>
        <taxon>Fungi</taxon>
        <taxon>Dikarya</taxon>
        <taxon>Basidiomycota</taxon>
        <taxon>Agaricomycotina</taxon>
        <taxon>Agaricomycetes</taxon>
        <taxon>Agaricomycetidae</taxon>
        <taxon>Agaricales</taxon>
        <taxon>Marasmiineae</taxon>
        <taxon>Physalacriaceae</taxon>
        <taxon>Desarmillaria</taxon>
    </lineage>
</organism>
<dbReference type="AlphaFoldDB" id="A0AA39N7I6"/>
<comment type="caution">
    <text evidence="1">The sequence shown here is derived from an EMBL/GenBank/DDBJ whole genome shotgun (WGS) entry which is preliminary data.</text>
</comment>
<dbReference type="RefSeq" id="XP_060332502.1">
    <property type="nucleotide sequence ID" value="XM_060469473.1"/>
</dbReference>
<evidence type="ECO:0000313" key="2">
    <source>
        <dbReference type="Proteomes" id="UP001175211"/>
    </source>
</evidence>
<gene>
    <name evidence="1" type="ORF">EV420DRAFT_1478244</name>
</gene>
<proteinExistence type="predicted"/>
<sequence length="138" mass="15867">MSSVQPNLSATQNWDNLPEGWEGLIRQICEKLKGTDVVFTEIKEKYGELRISVENGDEEIWKYLLEMEEKAMKVCEECGGPGNLTDSDGWLFTICEECAKREAQEYTGVENVQEETMDLELDKFCRTVLRSNFIPTRS</sequence>